<comment type="function">
    <text evidence="15">Auxiliary enzyme of beta-oxidation. Participates in the degradation of unsaturated fatty enoyl-CoA esters having double bonds in both even- and odd-numbered positions in peroxisome. Catalyzes the NADP-dependent reduction of 2,4-dienoyl-CoA to yield trans-3-enoyl-CoA. Has activity towards short and medium chain 2,4-dienoyl-CoAs, but also towards 2,4,7,10,13,16,19-docosaheptaenoyl-CoA, suggesting that it does not constitute a rate limiting step in the peroxisomal degradation of docosahexaenoic acid.</text>
</comment>
<dbReference type="AlphaFoldDB" id="G3T689"/>
<keyword evidence="16" id="KW-1133">Transmembrane helix</keyword>
<evidence type="ECO:0000256" key="5">
    <source>
        <dbReference type="ARBA" id="ARBA00023098"/>
    </source>
</evidence>
<comment type="catalytic activity">
    <reaction evidence="12">
        <text>a (2E,4E)-dienoyl-CoA + NADPH + H(+) = a 4,5-saturated-(3E)-enoyl-CoA + NADP(+)</text>
        <dbReference type="Rhea" id="RHEA:45912"/>
        <dbReference type="ChEBI" id="CHEBI:15378"/>
        <dbReference type="ChEBI" id="CHEBI:57783"/>
        <dbReference type="ChEBI" id="CHEBI:58349"/>
        <dbReference type="ChEBI" id="CHEBI:85101"/>
        <dbReference type="ChEBI" id="CHEBI:85493"/>
        <dbReference type="EC" id="1.3.1.124"/>
    </reaction>
</comment>
<keyword evidence="16" id="KW-0472">Membrane</keyword>
<evidence type="ECO:0000256" key="3">
    <source>
        <dbReference type="ARBA" id="ARBA00022857"/>
    </source>
</evidence>
<dbReference type="GO" id="GO:0008670">
    <property type="term" value="F:2,4-dienoyl-CoA reductase (NADPH) activity"/>
    <property type="evidence" value="ECO:0007669"/>
    <property type="project" value="Ensembl"/>
</dbReference>
<evidence type="ECO:0000256" key="16">
    <source>
        <dbReference type="SAM" id="Phobius"/>
    </source>
</evidence>
<keyword evidence="16" id="KW-0812">Transmembrane</keyword>
<evidence type="ECO:0000256" key="7">
    <source>
        <dbReference type="ARBA" id="ARBA00025787"/>
    </source>
</evidence>
<dbReference type="OMA" id="MQAHVCA"/>
<evidence type="ECO:0000256" key="4">
    <source>
        <dbReference type="ARBA" id="ARBA00023002"/>
    </source>
</evidence>
<dbReference type="Ensembl" id="ENSLAFT00000010780.3">
    <property type="protein sequence ID" value="ENSLAFP00000009019.3"/>
    <property type="gene ID" value="ENSLAFG00000010781.3"/>
</dbReference>
<dbReference type="GO" id="GO:0006636">
    <property type="term" value="P:unsaturated fatty acid biosynthetic process"/>
    <property type="evidence" value="ECO:0007669"/>
    <property type="project" value="Ensembl"/>
</dbReference>
<reference evidence="17" key="3">
    <citation type="submission" date="2025-09" db="UniProtKB">
        <authorList>
            <consortium name="Ensembl"/>
        </authorList>
    </citation>
    <scope>IDENTIFICATION</scope>
    <source>
        <strain evidence="17">Isolate ISIS603380</strain>
    </source>
</reference>
<evidence type="ECO:0000256" key="10">
    <source>
        <dbReference type="ARBA" id="ARBA00026221"/>
    </source>
</evidence>
<keyword evidence="2" id="KW-0276">Fatty acid metabolism</keyword>
<evidence type="ECO:0000313" key="17">
    <source>
        <dbReference type="Ensembl" id="ENSLAFP00000009019.3"/>
    </source>
</evidence>
<dbReference type="GeneTree" id="ENSGT00940000153801"/>
<evidence type="ECO:0000256" key="6">
    <source>
        <dbReference type="ARBA" id="ARBA00023140"/>
    </source>
</evidence>
<reference evidence="17" key="2">
    <citation type="submission" date="2025-08" db="UniProtKB">
        <authorList>
            <consortium name="Ensembl"/>
        </authorList>
    </citation>
    <scope>IDENTIFICATION</scope>
    <source>
        <strain evidence="17">Isolate ISIS603380</strain>
    </source>
</reference>
<dbReference type="GO" id="GO:0019166">
    <property type="term" value="F:trans-2-enoyl-CoA reductase (NADPH) activity"/>
    <property type="evidence" value="ECO:0007669"/>
    <property type="project" value="Ensembl"/>
</dbReference>
<dbReference type="PRINTS" id="PR00081">
    <property type="entry name" value="GDHRDH"/>
</dbReference>
<keyword evidence="6" id="KW-0576">Peroxisome</keyword>
<dbReference type="STRING" id="9785.ENSLAFP00000009019"/>
<dbReference type="PANTHER" id="PTHR43296">
    <property type="entry name" value="PEROXISOMAL 2,4-DIENOYL-COA REDUCTASE"/>
    <property type="match status" value="1"/>
</dbReference>
<dbReference type="EC" id="1.3.1.124" evidence="9"/>
<dbReference type="PANTHER" id="PTHR43296:SF2">
    <property type="entry name" value="PEROXISOMAL 2,4-DIENOYL-COA REDUCTASE [(3E)-ENOYL-COA-PRODUCING]"/>
    <property type="match status" value="1"/>
</dbReference>
<evidence type="ECO:0000256" key="12">
    <source>
        <dbReference type="ARBA" id="ARBA00048009"/>
    </source>
</evidence>
<gene>
    <name evidence="17" type="primary">DECR2</name>
</gene>
<keyword evidence="4" id="KW-0560">Oxidoreductase</keyword>
<evidence type="ECO:0000256" key="1">
    <source>
        <dbReference type="ARBA" id="ARBA00004275"/>
    </source>
</evidence>
<dbReference type="FunFam" id="3.40.50.720:FF:000477">
    <property type="entry name" value="Peroxisomal 2,4-dienoyl-CoA reductase"/>
    <property type="match status" value="1"/>
</dbReference>
<feature type="transmembrane region" description="Helical" evidence="16">
    <location>
        <begin position="243"/>
        <end position="265"/>
    </location>
</feature>
<dbReference type="Gene3D" id="3.40.50.720">
    <property type="entry name" value="NAD(P)-binding Rossmann-like Domain"/>
    <property type="match status" value="1"/>
</dbReference>
<evidence type="ECO:0000256" key="8">
    <source>
        <dbReference type="ARBA" id="ARBA00025939"/>
    </source>
</evidence>
<sequence length="290" mass="30925">HGQPPPNIDEDDCLLEYCHLFSVQSAQDKVAFIIGGGSEIGFLIAQVFMRHSCHMVIASRSLPRVSTASKKLVAAKGQWCLPLSLDVQDPPTIIVAVDEVLREFGKMDILVNGAAGNFPCPASTLSFNAFKTVLDIDAAGTFNVSHVLYEKFFQDHGGVIVNITVTLGSWGQVLLIHAGAAKAAMDAMMCHLAVEWGHGNIRVNILAPGLISGTKGFQQLGGPQASRILHFLRSPLQRAGNKIIAHSALFLASPAAFVTGAVLVANGGMWLTSPNNTEMLVGFPSFPTKL</sequence>
<dbReference type="InterPro" id="IPR002347">
    <property type="entry name" value="SDR_fam"/>
</dbReference>
<dbReference type="InterPro" id="IPR045017">
    <property type="entry name" value="DECR2-like"/>
</dbReference>
<dbReference type="InParanoid" id="G3T689"/>
<keyword evidence="5" id="KW-0443">Lipid metabolism</keyword>
<comment type="subcellular location">
    <subcellularLocation>
        <location evidence="1">Peroxisome</location>
    </subcellularLocation>
</comment>
<dbReference type="GO" id="GO:0005778">
    <property type="term" value="C:peroxisomal membrane"/>
    <property type="evidence" value="ECO:0007669"/>
    <property type="project" value="UniProtKB-ARBA"/>
</dbReference>
<keyword evidence="18" id="KW-1185">Reference proteome</keyword>
<evidence type="ECO:0000256" key="14">
    <source>
        <dbReference type="ARBA" id="ARBA00048631"/>
    </source>
</evidence>
<comment type="catalytic activity">
    <reaction evidence="13">
        <text>a (2E,4Z)-dienoyl-CoA + NADPH + H(+) = a 4,5-saturated-(3E)-enoyl-CoA + NADP(+)</text>
        <dbReference type="Rhea" id="RHEA:61892"/>
        <dbReference type="ChEBI" id="CHEBI:15378"/>
        <dbReference type="ChEBI" id="CHEBI:57783"/>
        <dbReference type="ChEBI" id="CHEBI:58349"/>
        <dbReference type="ChEBI" id="CHEBI:85099"/>
        <dbReference type="ChEBI" id="CHEBI:85493"/>
        <dbReference type="EC" id="1.3.1.124"/>
    </reaction>
</comment>
<evidence type="ECO:0000256" key="15">
    <source>
        <dbReference type="ARBA" id="ARBA00053428"/>
    </source>
</evidence>
<organism evidence="17 18">
    <name type="scientific">Loxodonta africana</name>
    <name type="common">African elephant</name>
    <dbReference type="NCBI Taxonomy" id="9785"/>
    <lineage>
        <taxon>Eukaryota</taxon>
        <taxon>Metazoa</taxon>
        <taxon>Chordata</taxon>
        <taxon>Craniata</taxon>
        <taxon>Vertebrata</taxon>
        <taxon>Euteleostomi</taxon>
        <taxon>Mammalia</taxon>
        <taxon>Eutheria</taxon>
        <taxon>Afrotheria</taxon>
        <taxon>Proboscidea</taxon>
        <taxon>Elephantidae</taxon>
        <taxon>Loxodonta</taxon>
    </lineage>
</organism>
<dbReference type="FunCoup" id="G3T689">
    <property type="interactions" value="96"/>
</dbReference>
<dbReference type="Proteomes" id="UP000007646">
    <property type="component" value="Unassembled WGS sequence"/>
</dbReference>
<dbReference type="SUPFAM" id="SSF51735">
    <property type="entry name" value="NAD(P)-binding Rossmann-fold domains"/>
    <property type="match status" value="1"/>
</dbReference>
<evidence type="ECO:0000313" key="18">
    <source>
        <dbReference type="Proteomes" id="UP000007646"/>
    </source>
</evidence>
<name>G3T689_LOXAF</name>
<reference evidence="17 18" key="1">
    <citation type="submission" date="2009-06" db="EMBL/GenBank/DDBJ databases">
        <title>The Genome Sequence of Loxodonta africana (African elephant).</title>
        <authorList>
            <person name="Di Palma F."/>
            <person name="Heiman D."/>
            <person name="Young S."/>
            <person name="Johnson J."/>
            <person name="Lander E.S."/>
            <person name="Lindblad-Toh K."/>
        </authorList>
    </citation>
    <scope>NUCLEOTIDE SEQUENCE [LARGE SCALE GENOMIC DNA]</scope>
    <source>
        <strain evidence="17 18">Isolate ISIS603380</strain>
    </source>
</reference>
<evidence type="ECO:0000256" key="11">
    <source>
        <dbReference type="ARBA" id="ARBA00030890"/>
    </source>
</evidence>
<accession>G3T689</accession>
<evidence type="ECO:0000256" key="13">
    <source>
        <dbReference type="ARBA" id="ARBA00048340"/>
    </source>
</evidence>
<dbReference type="eggNOG" id="KOG0725">
    <property type="taxonomic scope" value="Eukaryota"/>
</dbReference>
<dbReference type="InterPro" id="IPR036291">
    <property type="entry name" value="NAD(P)-bd_dom_sf"/>
</dbReference>
<proteinExistence type="inferred from homology"/>
<evidence type="ECO:0000256" key="2">
    <source>
        <dbReference type="ARBA" id="ARBA00022832"/>
    </source>
</evidence>
<evidence type="ECO:0000256" key="9">
    <source>
        <dbReference type="ARBA" id="ARBA00026117"/>
    </source>
</evidence>
<comment type="subunit">
    <text evidence="8">Monomer, dimer and oligomer.</text>
</comment>
<dbReference type="Pfam" id="PF00106">
    <property type="entry name" value="adh_short"/>
    <property type="match status" value="1"/>
</dbReference>
<comment type="catalytic activity">
    <reaction evidence="14">
        <text>(2E,4Z,7Z,10Z,13Z,16Z,19Z)-docosaheptaenoyl-CoA + NADPH + H(+) = (3E,7Z,10Z,13Z,16Z,19Z)-docosahexaenoyl-CoA + NADP(+)</text>
        <dbReference type="Rhea" id="RHEA:44920"/>
        <dbReference type="ChEBI" id="CHEBI:15378"/>
        <dbReference type="ChEBI" id="CHEBI:57783"/>
        <dbReference type="ChEBI" id="CHEBI:58349"/>
        <dbReference type="ChEBI" id="CHEBI:77559"/>
        <dbReference type="ChEBI" id="CHEBI:84791"/>
    </reaction>
</comment>
<protein>
    <recommendedName>
        <fullName evidence="10">Peroxisomal 2,4-dienoyl-CoA reductase [(3E)-enoyl-CoA-producing]</fullName>
        <ecNumber evidence="9">1.3.1.124</ecNumber>
    </recommendedName>
    <alternativeName>
        <fullName evidence="11">2,4-dienoyl-CoA reductase 2</fullName>
    </alternativeName>
</protein>
<dbReference type="GO" id="GO:0009062">
    <property type="term" value="P:fatty acid catabolic process"/>
    <property type="evidence" value="ECO:0007669"/>
    <property type="project" value="InterPro"/>
</dbReference>
<comment type="similarity">
    <text evidence="7">Belongs to the short-chain dehydrogenases/reductases (SDR) family. 2,4-dienoyl-CoA reductase subfamily.</text>
</comment>
<keyword evidence="3" id="KW-0521">NADP</keyword>
<dbReference type="HOGENOM" id="CLU_010194_1_2_1"/>